<keyword evidence="1 5" id="KW-0768">Sushi</keyword>
<dbReference type="CDD" id="cd00033">
    <property type="entry name" value="CCP"/>
    <property type="match status" value="8"/>
</dbReference>
<dbReference type="EMBL" id="OC316874">
    <property type="protein sequence ID" value="CAD7394088.1"/>
    <property type="molecule type" value="Genomic_DNA"/>
</dbReference>
<feature type="domain" description="Sushi" evidence="8">
    <location>
        <begin position="875"/>
        <end position="941"/>
    </location>
</feature>
<protein>
    <submittedName>
        <fullName evidence="10">Uncharacterized protein</fullName>
    </submittedName>
</protein>
<feature type="domain" description="Sushi" evidence="8">
    <location>
        <begin position="739"/>
        <end position="805"/>
    </location>
</feature>
<dbReference type="GO" id="GO:0005576">
    <property type="term" value="C:extracellular region"/>
    <property type="evidence" value="ECO:0007669"/>
    <property type="project" value="InterPro"/>
</dbReference>
<feature type="domain" description="Sushi" evidence="8">
    <location>
        <begin position="435"/>
        <end position="501"/>
    </location>
</feature>
<evidence type="ECO:0000256" key="1">
    <source>
        <dbReference type="ARBA" id="ARBA00022659"/>
    </source>
</evidence>
<dbReference type="InterPro" id="IPR002035">
    <property type="entry name" value="VWF_A"/>
</dbReference>
<proteinExistence type="predicted"/>
<evidence type="ECO:0000256" key="3">
    <source>
        <dbReference type="ARBA" id="ARBA00023157"/>
    </source>
</evidence>
<dbReference type="PROSITE" id="PS50940">
    <property type="entry name" value="CHIT_BIND_II"/>
    <property type="match status" value="1"/>
</dbReference>
<evidence type="ECO:0000259" key="8">
    <source>
        <dbReference type="PROSITE" id="PS50923"/>
    </source>
</evidence>
<dbReference type="InterPro" id="IPR036465">
    <property type="entry name" value="vWFA_dom_sf"/>
</dbReference>
<dbReference type="SUPFAM" id="SSF57625">
    <property type="entry name" value="Invertebrate chitin-binding proteins"/>
    <property type="match status" value="1"/>
</dbReference>
<dbReference type="SUPFAM" id="SSF53300">
    <property type="entry name" value="vWA-like"/>
    <property type="match status" value="1"/>
</dbReference>
<organism evidence="10">
    <name type="scientific">Timema cristinae</name>
    <name type="common">Walking stick</name>
    <dbReference type="NCBI Taxonomy" id="61476"/>
    <lineage>
        <taxon>Eukaryota</taxon>
        <taxon>Metazoa</taxon>
        <taxon>Ecdysozoa</taxon>
        <taxon>Arthropoda</taxon>
        <taxon>Hexapoda</taxon>
        <taxon>Insecta</taxon>
        <taxon>Pterygota</taxon>
        <taxon>Neoptera</taxon>
        <taxon>Polyneoptera</taxon>
        <taxon>Phasmatodea</taxon>
        <taxon>Timematodea</taxon>
        <taxon>Timematoidea</taxon>
        <taxon>Timematidae</taxon>
        <taxon>Timema</taxon>
    </lineage>
</organism>
<dbReference type="SMART" id="SM00327">
    <property type="entry name" value="VWA"/>
    <property type="match status" value="1"/>
</dbReference>
<feature type="domain" description="Sushi" evidence="8">
    <location>
        <begin position="807"/>
        <end position="873"/>
    </location>
</feature>
<evidence type="ECO:0000256" key="6">
    <source>
        <dbReference type="SAM" id="MobiDB-lite"/>
    </source>
</evidence>
<dbReference type="Gene3D" id="3.40.50.410">
    <property type="entry name" value="von Willebrand factor, type A domain"/>
    <property type="match status" value="1"/>
</dbReference>
<feature type="domain" description="VWFA" evidence="7">
    <location>
        <begin position="1243"/>
        <end position="1412"/>
    </location>
</feature>
<comment type="caution">
    <text evidence="5">Lacks conserved residue(s) required for the propagation of feature annotation.</text>
</comment>
<dbReference type="InterPro" id="IPR036508">
    <property type="entry name" value="Chitin-bd_dom_sf"/>
</dbReference>
<dbReference type="Gene3D" id="2.170.140.10">
    <property type="entry name" value="Chitin binding domain"/>
    <property type="match status" value="1"/>
</dbReference>
<dbReference type="GO" id="GO:0008061">
    <property type="term" value="F:chitin binding"/>
    <property type="evidence" value="ECO:0007669"/>
    <property type="project" value="InterPro"/>
</dbReference>
<reference evidence="10" key="1">
    <citation type="submission" date="2020-11" db="EMBL/GenBank/DDBJ databases">
        <authorList>
            <person name="Tran Van P."/>
        </authorList>
    </citation>
    <scope>NUCLEOTIDE SEQUENCE</scope>
</reference>
<dbReference type="InterPro" id="IPR035976">
    <property type="entry name" value="Sushi/SCR/CCP_sf"/>
</dbReference>
<dbReference type="GO" id="GO:0032991">
    <property type="term" value="C:protein-containing complex"/>
    <property type="evidence" value="ECO:0007669"/>
    <property type="project" value="UniProtKB-ARBA"/>
</dbReference>
<evidence type="ECO:0000259" key="9">
    <source>
        <dbReference type="PROSITE" id="PS50940"/>
    </source>
</evidence>
<feature type="domain" description="Sushi" evidence="8">
    <location>
        <begin position="307"/>
        <end position="365"/>
    </location>
</feature>
<dbReference type="Pfam" id="PF01607">
    <property type="entry name" value="CBM_14"/>
    <property type="match status" value="1"/>
</dbReference>
<dbReference type="Pfam" id="PF00084">
    <property type="entry name" value="Sushi"/>
    <property type="match status" value="13"/>
</dbReference>
<evidence type="ECO:0000256" key="5">
    <source>
        <dbReference type="PROSITE-ProRule" id="PRU00302"/>
    </source>
</evidence>
<dbReference type="InterPro" id="IPR009030">
    <property type="entry name" value="Growth_fac_rcpt_cys_sf"/>
</dbReference>
<name>A0A7R9CCE1_TIMCR</name>
<keyword evidence="4" id="KW-0325">Glycoprotein</keyword>
<gene>
    <name evidence="10" type="ORF">TCEB3V08_LOCUS2030</name>
</gene>
<dbReference type="SUPFAM" id="SSF57184">
    <property type="entry name" value="Growth factor receptor domain"/>
    <property type="match status" value="1"/>
</dbReference>
<dbReference type="Pfam" id="PF00092">
    <property type="entry name" value="VWA"/>
    <property type="match status" value="1"/>
</dbReference>
<dbReference type="PROSITE" id="PS50234">
    <property type="entry name" value="VWFA"/>
    <property type="match status" value="1"/>
</dbReference>
<dbReference type="PANTHER" id="PTHR19325">
    <property type="entry name" value="COMPLEMENT COMPONENT-RELATED SUSHI DOMAIN-CONTAINING"/>
    <property type="match status" value="1"/>
</dbReference>
<dbReference type="InterPro" id="IPR002557">
    <property type="entry name" value="Chitin-bd_dom"/>
</dbReference>
<feature type="disulfide bond" evidence="5">
    <location>
        <begin position="635"/>
        <end position="678"/>
    </location>
</feature>
<feature type="domain" description="Sushi" evidence="8">
    <location>
        <begin position="231"/>
        <end position="297"/>
    </location>
</feature>
<evidence type="ECO:0000259" key="7">
    <source>
        <dbReference type="PROSITE" id="PS50234"/>
    </source>
</evidence>
<dbReference type="Gene3D" id="2.10.70.10">
    <property type="entry name" value="Complement Module, domain 1"/>
    <property type="match status" value="9"/>
</dbReference>
<feature type="compositionally biased region" description="Basic and acidic residues" evidence="6">
    <location>
        <begin position="1"/>
        <end position="11"/>
    </location>
</feature>
<feature type="domain" description="Sushi" evidence="8">
    <location>
        <begin position="633"/>
        <end position="697"/>
    </location>
</feature>
<feature type="domain" description="Chitin-binding type-2" evidence="9">
    <location>
        <begin position="35"/>
        <end position="95"/>
    </location>
</feature>
<evidence type="ECO:0000256" key="4">
    <source>
        <dbReference type="ARBA" id="ARBA00023180"/>
    </source>
</evidence>
<dbReference type="PROSITE" id="PS50923">
    <property type="entry name" value="SUSHI"/>
    <property type="match status" value="9"/>
</dbReference>
<keyword evidence="2" id="KW-0677">Repeat</keyword>
<evidence type="ECO:0000256" key="2">
    <source>
        <dbReference type="ARBA" id="ARBA00022737"/>
    </source>
</evidence>
<dbReference type="SUPFAM" id="SSF57535">
    <property type="entry name" value="Complement control module/SCR domain"/>
    <property type="match status" value="12"/>
</dbReference>
<keyword evidence="3 5" id="KW-1015">Disulfide bond</keyword>
<dbReference type="InterPro" id="IPR000436">
    <property type="entry name" value="Sushi_SCR_CCP_dom"/>
</dbReference>
<feature type="domain" description="Sushi" evidence="8">
    <location>
        <begin position="986"/>
        <end position="1052"/>
    </location>
</feature>
<feature type="region of interest" description="Disordered" evidence="6">
    <location>
        <begin position="1"/>
        <end position="23"/>
    </location>
</feature>
<sequence>MENEKQSEKISQKIQPEFDAQLSRPRNSYASQINDIICPEHDLKAYSILIPHPSDCAKYYECSNGVSVLENCPPGLEFNPILFVCDWPNSAGCVHGCAPLIVENGSSWEPTSCMNGKSEFGTECSIQCASGYERSDIVTIQCTTNGWNSTDGTDAIPHCKHIQGCAPLNIIEGSSWIPTSCVNGKNDIGTECSIQCADDYERSGSNSIQCTGDGWNSTDGIDFIPSCKPTQGCAPLKLDESSSWAPTSCGNGKSDIGTECNIQCTDGYESSGSVSIQCTTEGWNSTDGVGVIPSCKHTQGCVPLNVEVCSSWAPTSCVSGNSDIGTVCSIHCEDGYERCGSINVQCTAYGWNSTDGLNVIPSCKYIQGCAPLNVEEGSLWIPTSCANGYNEIGTECSIQCVDGYERSGSVSIQCTADGWNSTSGLNVMPTCDQIQGCAPLNVEEGSLWTPTSCVNDYNEIGTECSIQCVDGFERSGSGSIQCTHDGWNSTSGLNVIPTCNHIQGCASLNVEEGSLLIPTSCANGYNEIGTECTIQCIDGYESSGSVSIQCTPDGWNSTSGLNVIPTCNHIQVCAPLNVEEGIFWTSTSCISDNSKIVIECSIQCAHGYERSGSVSNQCTFDGWKSATVLDDISSCNHTQKGSFWAPISCVNSISDIGTECSIQCNDGYEKSGSVSIKCTTDGWNSTSGLAIIPSCKLIPGYTLLYIKNGSSLAPTSCVDGYNDIGIEYNIEYAHSHEINGCAPLTIKNGSLWAPKSCVNGYNDYGTECSIECADGYERRGSVSIQCTTDGWNSTDGFTVIPSCELIPGCAPLKNKNDSLWTPKDCVNGYNDYGTECSIECADGYEKSGSISVQCTADGWNSTAGLDVIPSCKLIPGCATLKIKNGSSWAPKSCVNGYNDYGTECSIECAGGYERKGSVSIQCTTDGWNSTDGLSVIPSCELIPGCAPLTIKNGSSWAPKSCVNGYNDYGTECSIECAGGYERKGSVSCAALNINIGSSWAPTSCVNGYNDYGTECSIECAEGYERNGSVSIQCTTDGWNSTDGLSVIPSCELIPGCAPLNINIGSSWAPTSCVNGYNDYGTECSIECADGYERNGPVQCCPPLNTKNDSSWSPTSCVNGYNDYGTECSIDCPDGYERSEISSIQCTPDGWNSTAGLDVFPSCTLIPALGHRHLVSLGTMTLVQTAASFAQTALKGVVASVSIVQLMAGIALSGINFIPSCKSPACIGEDMKETVELSISNPGNILFVMDQSGSIGRSNYKMGLDFIKNVINGFPLSANRNAGVILFDSTAVVAIPVNENSTANFLKGVDGLGYNGGGTDITAALLLGSQEINDHGFNRHTLVILITDGISKTDPMTAAQNLKDAGHTLFTIGVTQAVDMSLMEQWASKGTDGSLYYLQVKTYADLKAVGEYFIHFTSFFESWNIVNPLCSVEIFCFAHSVKVLSESSFCLLLNFGAPSIPLVSPPGVGYFLMALVSSWPLLTPTGPYCPVLALGIPLTLAVSWFFLSPSELWCSLNAVCLPS</sequence>
<accession>A0A7R9CCE1</accession>
<evidence type="ECO:0000313" key="10">
    <source>
        <dbReference type="EMBL" id="CAD7394088.1"/>
    </source>
</evidence>
<dbReference type="CDD" id="cd00198">
    <property type="entry name" value="vWFA"/>
    <property type="match status" value="1"/>
</dbReference>
<dbReference type="PANTHER" id="PTHR19325:SF560">
    <property type="entry name" value="SUSHI, VON WILLEBRAND FACTOR TYPE A, EGF AND PENTRAXIN DOMAIN-CONTAINING PROTEIN 1"/>
    <property type="match status" value="1"/>
</dbReference>
<dbReference type="InterPro" id="IPR050350">
    <property type="entry name" value="Compl-Cell_Adhes-Reg"/>
</dbReference>
<dbReference type="SMART" id="SM00494">
    <property type="entry name" value="ChtBD2"/>
    <property type="match status" value="1"/>
</dbReference>
<dbReference type="SMART" id="SM00032">
    <property type="entry name" value="CCP"/>
    <property type="match status" value="14"/>
</dbReference>
<feature type="domain" description="Sushi" evidence="8">
    <location>
        <begin position="163"/>
        <end position="229"/>
    </location>
</feature>